<dbReference type="Proteomes" id="UP001597533">
    <property type="component" value="Unassembled WGS sequence"/>
</dbReference>
<keyword evidence="1" id="KW-0472">Membrane</keyword>
<dbReference type="Gene3D" id="3.90.550.10">
    <property type="entry name" value="Spore Coat Polysaccharide Biosynthesis Protein SpsA, Chain A"/>
    <property type="match status" value="1"/>
</dbReference>
<dbReference type="InterPro" id="IPR029044">
    <property type="entry name" value="Nucleotide-diphossugar_trans"/>
</dbReference>
<name>A0ABW5WKU2_9FLAO</name>
<dbReference type="Pfam" id="PF00535">
    <property type="entry name" value="Glycos_transf_2"/>
    <property type="match status" value="1"/>
</dbReference>
<evidence type="ECO:0000256" key="1">
    <source>
        <dbReference type="SAM" id="Phobius"/>
    </source>
</evidence>
<keyword evidence="1" id="KW-1133">Transmembrane helix</keyword>
<organism evidence="3 4">
    <name type="scientific">Lacinutrix iliipiscaria</name>
    <dbReference type="NCBI Taxonomy" id="1230532"/>
    <lineage>
        <taxon>Bacteria</taxon>
        <taxon>Pseudomonadati</taxon>
        <taxon>Bacteroidota</taxon>
        <taxon>Flavobacteriia</taxon>
        <taxon>Flavobacteriales</taxon>
        <taxon>Flavobacteriaceae</taxon>
        <taxon>Lacinutrix</taxon>
    </lineage>
</organism>
<feature type="transmembrane region" description="Helical" evidence="1">
    <location>
        <begin position="269"/>
        <end position="286"/>
    </location>
</feature>
<sequence length="341" mass="40030">MENLDKIKNIKVSVVLPNFNHENYLKQRIDSILNQTYQDFELIILDDASSDGSSKFLKRYSDHSKVSQVLINKENSGSVFKQWIKGINHAKGEYVWIAESDDYADEKFLEHTVNLLEANDNLGMVFTDSFKVYDNRKEMGLVSSSRKILETLVHEENNIIHKNNFPKYLLDKLVIVNASSVLFKKEALQSVNFEVLKAFKNTGDIFTYVGVALKYNIVYLPEPLNYMRLHEHNTTKKNKSSGRIYKDKILLFDYYFNDLSKINDTRKEVVNVFISFFFLGIDYGNFKSILMLLKKMYQNSFITIKQYISIKIIAFFYNTLMYKGKPYFLRERLKIILKKSF</sequence>
<accession>A0ABW5WKU2</accession>
<gene>
    <name evidence="3" type="ORF">ACFS5M_06555</name>
</gene>
<protein>
    <submittedName>
        <fullName evidence="3">Glycosyltransferase family 2 protein</fullName>
    </submittedName>
</protein>
<dbReference type="SUPFAM" id="SSF53448">
    <property type="entry name" value="Nucleotide-diphospho-sugar transferases"/>
    <property type="match status" value="1"/>
</dbReference>
<comment type="caution">
    <text evidence="3">The sequence shown here is derived from an EMBL/GenBank/DDBJ whole genome shotgun (WGS) entry which is preliminary data.</text>
</comment>
<dbReference type="RefSeq" id="WP_183487002.1">
    <property type="nucleotide sequence ID" value="NZ_JBHUOV010000001.1"/>
</dbReference>
<feature type="transmembrane region" description="Helical" evidence="1">
    <location>
        <begin position="306"/>
        <end position="324"/>
    </location>
</feature>
<keyword evidence="4" id="KW-1185">Reference proteome</keyword>
<evidence type="ECO:0000313" key="4">
    <source>
        <dbReference type="Proteomes" id="UP001597533"/>
    </source>
</evidence>
<dbReference type="PANTHER" id="PTHR22916:SF3">
    <property type="entry name" value="UDP-GLCNAC:BETAGAL BETA-1,3-N-ACETYLGLUCOSAMINYLTRANSFERASE-LIKE PROTEIN 1"/>
    <property type="match status" value="1"/>
</dbReference>
<dbReference type="InterPro" id="IPR001173">
    <property type="entry name" value="Glyco_trans_2-like"/>
</dbReference>
<feature type="domain" description="Glycosyltransferase 2-like" evidence="2">
    <location>
        <begin position="13"/>
        <end position="156"/>
    </location>
</feature>
<evidence type="ECO:0000259" key="2">
    <source>
        <dbReference type="Pfam" id="PF00535"/>
    </source>
</evidence>
<evidence type="ECO:0000313" key="3">
    <source>
        <dbReference type="EMBL" id="MFD2823323.1"/>
    </source>
</evidence>
<keyword evidence="1" id="KW-0812">Transmembrane</keyword>
<dbReference type="PANTHER" id="PTHR22916">
    <property type="entry name" value="GLYCOSYLTRANSFERASE"/>
    <property type="match status" value="1"/>
</dbReference>
<reference evidence="4" key="1">
    <citation type="journal article" date="2019" name="Int. J. Syst. Evol. Microbiol.">
        <title>The Global Catalogue of Microorganisms (GCM) 10K type strain sequencing project: providing services to taxonomists for standard genome sequencing and annotation.</title>
        <authorList>
            <consortium name="The Broad Institute Genomics Platform"/>
            <consortium name="The Broad Institute Genome Sequencing Center for Infectious Disease"/>
            <person name="Wu L."/>
            <person name="Ma J."/>
        </authorList>
    </citation>
    <scope>NUCLEOTIDE SEQUENCE [LARGE SCALE GENOMIC DNA]</scope>
    <source>
        <strain evidence="4">KCTC 32141</strain>
    </source>
</reference>
<dbReference type="EMBL" id="JBHUOV010000001">
    <property type="protein sequence ID" value="MFD2823323.1"/>
    <property type="molecule type" value="Genomic_DNA"/>
</dbReference>
<proteinExistence type="predicted"/>